<evidence type="ECO:0000256" key="7">
    <source>
        <dbReference type="ARBA" id="ARBA00023237"/>
    </source>
</evidence>
<proteinExistence type="inferred from homology"/>
<evidence type="ECO:0000256" key="8">
    <source>
        <dbReference type="SAM" id="SignalP"/>
    </source>
</evidence>
<name>A0A261TZ69_9BORD</name>
<dbReference type="GO" id="GO:1990281">
    <property type="term" value="C:efflux pump complex"/>
    <property type="evidence" value="ECO:0007669"/>
    <property type="project" value="TreeGrafter"/>
</dbReference>
<evidence type="ECO:0000313" key="9">
    <source>
        <dbReference type="EMBL" id="OZI54929.1"/>
    </source>
</evidence>
<keyword evidence="6" id="KW-0472">Membrane</keyword>
<evidence type="ECO:0000256" key="5">
    <source>
        <dbReference type="ARBA" id="ARBA00022692"/>
    </source>
</evidence>
<comment type="caution">
    <text evidence="9">The sequence shown here is derived from an EMBL/GenBank/DDBJ whole genome shotgun (WGS) entry which is preliminary data.</text>
</comment>
<organism evidence="9 10">
    <name type="scientific">Bordetella genomosp. 5</name>
    <dbReference type="NCBI Taxonomy" id="1395608"/>
    <lineage>
        <taxon>Bacteria</taxon>
        <taxon>Pseudomonadati</taxon>
        <taxon>Pseudomonadota</taxon>
        <taxon>Betaproteobacteria</taxon>
        <taxon>Burkholderiales</taxon>
        <taxon>Alcaligenaceae</taxon>
        <taxon>Bordetella</taxon>
    </lineage>
</organism>
<dbReference type="InterPro" id="IPR003423">
    <property type="entry name" value="OMP_efflux"/>
</dbReference>
<keyword evidence="8" id="KW-0732">Signal</keyword>
<feature type="signal peptide" evidence="8">
    <location>
        <begin position="1"/>
        <end position="44"/>
    </location>
</feature>
<comment type="subcellular location">
    <subcellularLocation>
        <location evidence="1">Cell outer membrane</location>
    </subcellularLocation>
</comment>
<sequence length="523" mass="57107">MRFPFSLPPTPARCEVATPRLRHARWRGTLLCAIACLSSPFAHGQDEVSWNPAAARPAGYAVGEVVDVTSLSTVWRDAQSYDPVLRAAASARNAGETERNLGRARLFPQVQGGYVKSQVTGRASQPNFLGQRVGFDLDYDSTSAYLQLQQPLLDYGLYSNYRRGGALADQAQQQFAVQQQQAATRWAQSYFNLVLAYENLELQYGRVRSFETQVRTQLALAEHNEGSARDAQETEARLAVARADAISAYDQLEIAIRSLAAVTGVRPDFISVWGANSQQPQPMPEDLQVWQERARANNAEVRAAREAVAVADAELSVAQSRFLPTVNLVAALAKADSENLSTLSQKSNTFTIGVQVNIPIFTGGYNSANKARAVAIQRQRQEELDAALEKTAAEVTRQYTAVQSGVERVAALTRAVESSELALQAVREGFRLGVSSNLDVLRMEDRADQARYALITGRLRYLMGQAALYAAAGDLSSFQFDDIDARYLGRVVSVRVSAPGGVAVSAPPVLLAEWPEGAHRLSR</sequence>
<dbReference type="OrthoDB" id="9813458at2"/>
<evidence type="ECO:0000256" key="3">
    <source>
        <dbReference type="ARBA" id="ARBA00022448"/>
    </source>
</evidence>
<comment type="similarity">
    <text evidence="2">Belongs to the outer membrane factor (OMF) (TC 1.B.17) family.</text>
</comment>
<dbReference type="Gene3D" id="1.20.1600.10">
    <property type="entry name" value="Outer membrane efflux proteins (OEP)"/>
    <property type="match status" value="1"/>
</dbReference>
<keyword evidence="4" id="KW-1134">Transmembrane beta strand</keyword>
<dbReference type="EMBL" id="NEVP01000001">
    <property type="protein sequence ID" value="OZI54929.1"/>
    <property type="molecule type" value="Genomic_DNA"/>
</dbReference>
<keyword evidence="10" id="KW-1185">Reference proteome</keyword>
<protein>
    <recommendedName>
        <fullName evidence="11">Channel protein TolC</fullName>
    </recommendedName>
</protein>
<evidence type="ECO:0000313" key="10">
    <source>
        <dbReference type="Proteomes" id="UP000216913"/>
    </source>
</evidence>
<evidence type="ECO:0008006" key="11">
    <source>
        <dbReference type="Google" id="ProtNLM"/>
    </source>
</evidence>
<dbReference type="AlphaFoldDB" id="A0A261TZ69"/>
<dbReference type="GO" id="GO:0009279">
    <property type="term" value="C:cell outer membrane"/>
    <property type="evidence" value="ECO:0007669"/>
    <property type="project" value="UniProtKB-SubCell"/>
</dbReference>
<dbReference type="Proteomes" id="UP000216913">
    <property type="component" value="Unassembled WGS sequence"/>
</dbReference>
<keyword evidence="3" id="KW-0813">Transport</keyword>
<evidence type="ECO:0000256" key="2">
    <source>
        <dbReference type="ARBA" id="ARBA00007613"/>
    </source>
</evidence>
<evidence type="ECO:0000256" key="1">
    <source>
        <dbReference type="ARBA" id="ARBA00004442"/>
    </source>
</evidence>
<accession>A0A261TZ69</accession>
<evidence type="ECO:0000256" key="6">
    <source>
        <dbReference type="ARBA" id="ARBA00023136"/>
    </source>
</evidence>
<dbReference type="NCBIfam" id="TIGR01844">
    <property type="entry name" value="type_I_sec_TolC"/>
    <property type="match status" value="1"/>
</dbReference>
<dbReference type="Pfam" id="PF02321">
    <property type="entry name" value="OEP"/>
    <property type="match status" value="2"/>
</dbReference>
<reference evidence="9 10" key="1">
    <citation type="submission" date="2017-05" db="EMBL/GenBank/DDBJ databases">
        <title>Complete and WGS of Bordetella genogroups.</title>
        <authorList>
            <person name="Spilker T."/>
            <person name="LiPuma J."/>
        </authorList>
    </citation>
    <scope>NUCLEOTIDE SEQUENCE [LARGE SCALE GENOMIC DNA]</scope>
    <source>
        <strain evidence="9 10">AU10456</strain>
    </source>
</reference>
<dbReference type="PANTHER" id="PTHR30026">
    <property type="entry name" value="OUTER MEMBRANE PROTEIN TOLC"/>
    <property type="match status" value="1"/>
</dbReference>
<dbReference type="GO" id="GO:0015562">
    <property type="term" value="F:efflux transmembrane transporter activity"/>
    <property type="evidence" value="ECO:0007669"/>
    <property type="project" value="InterPro"/>
</dbReference>
<dbReference type="GO" id="GO:0015288">
    <property type="term" value="F:porin activity"/>
    <property type="evidence" value="ECO:0007669"/>
    <property type="project" value="TreeGrafter"/>
</dbReference>
<dbReference type="InterPro" id="IPR051906">
    <property type="entry name" value="TolC-like"/>
</dbReference>
<gene>
    <name evidence="9" type="ORF">CAL25_00450</name>
</gene>
<dbReference type="InterPro" id="IPR010130">
    <property type="entry name" value="T1SS_OMP_TolC"/>
</dbReference>
<keyword evidence="5" id="KW-0812">Transmembrane</keyword>
<dbReference type="SUPFAM" id="SSF56954">
    <property type="entry name" value="Outer membrane efflux proteins (OEP)"/>
    <property type="match status" value="1"/>
</dbReference>
<dbReference type="PANTHER" id="PTHR30026:SF20">
    <property type="entry name" value="OUTER MEMBRANE PROTEIN TOLC"/>
    <property type="match status" value="1"/>
</dbReference>
<keyword evidence="7" id="KW-0998">Cell outer membrane</keyword>
<feature type="chain" id="PRO_5012356566" description="Channel protein TolC" evidence="8">
    <location>
        <begin position="45"/>
        <end position="523"/>
    </location>
</feature>
<evidence type="ECO:0000256" key="4">
    <source>
        <dbReference type="ARBA" id="ARBA00022452"/>
    </source>
</evidence>